<keyword evidence="2" id="KW-1185">Reference proteome</keyword>
<gene>
    <name evidence="1" type="ORF">MFLAVUS_004120</name>
</gene>
<comment type="caution">
    <text evidence="1">The sequence shown here is derived from an EMBL/GenBank/DDBJ whole genome shotgun (WGS) entry which is preliminary data.</text>
</comment>
<evidence type="ECO:0000313" key="1">
    <source>
        <dbReference type="EMBL" id="GAA5810694.1"/>
    </source>
</evidence>
<proteinExistence type="predicted"/>
<protein>
    <submittedName>
        <fullName evidence="1">Uncharacterized protein</fullName>
    </submittedName>
</protein>
<dbReference type="Proteomes" id="UP001473302">
    <property type="component" value="Unassembled WGS sequence"/>
</dbReference>
<sequence length="75" mass="8130">MSGFTEFLRKFVNYVVFPVTTAALLGSIIRSHAKPSVAHTQIMKAEGSTRQGYKTWKKINDGLGVNDVGRSCGGV</sequence>
<dbReference type="EMBL" id="BAABUK010000008">
    <property type="protein sequence ID" value="GAA5810694.1"/>
    <property type="molecule type" value="Genomic_DNA"/>
</dbReference>
<accession>A0ABP9YV20</accession>
<name>A0ABP9YV20_9FUNG</name>
<organism evidence="1 2">
    <name type="scientific">Mucor flavus</name>
    <dbReference type="NCBI Taxonomy" id="439312"/>
    <lineage>
        <taxon>Eukaryota</taxon>
        <taxon>Fungi</taxon>
        <taxon>Fungi incertae sedis</taxon>
        <taxon>Mucoromycota</taxon>
        <taxon>Mucoromycotina</taxon>
        <taxon>Mucoromycetes</taxon>
        <taxon>Mucorales</taxon>
        <taxon>Mucorineae</taxon>
        <taxon>Mucoraceae</taxon>
        <taxon>Mucor</taxon>
    </lineage>
</organism>
<reference evidence="1 2" key="1">
    <citation type="submission" date="2024-04" db="EMBL/GenBank/DDBJ databases">
        <title>genome sequences of Mucor flavus KT1a and Helicostylum pulchrum KT1b strains isolated from the surface of a dry-aged beef.</title>
        <authorList>
            <person name="Toyotome T."/>
            <person name="Hosono M."/>
            <person name="Torimaru M."/>
            <person name="Fukuda K."/>
            <person name="Mikami N."/>
        </authorList>
    </citation>
    <scope>NUCLEOTIDE SEQUENCE [LARGE SCALE GENOMIC DNA]</scope>
    <source>
        <strain evidence="1 2">KT1a</strain>
    </source>
</reference>
<evidence type="ECO:0000313" key="2">
    <source>
        <dbReference type="Proteomes" id="UP001473302"/>
    </source>
</evidence>